<comment type="caution">
    <text evidence="1">The sequence shown here is derived from an EMBL/GenBank/DDBJ whole genome shotgun (WGS) entry which is preliminary data.</text>
</comment>
<dbReference type="Gene3D" id="2.110.10.10">
    <property type="entry name" value="Hemopexin-like domain"/>
    <property type="match status" value="1"/>
</dbReference>
<name>A0A3S3RFJ7_9ACAR</name>
<evidence type="ECO:0000313" key="1">
    <source>
        <dbReference type="EMBL" id="RWS00139.1"/>
    </source>
</evidence>
<keyword evidence="2" id="KW-1185">Reference proteome</keyword>
<sequence>MHIVSISNSCFSYAKVSDALQVNSCNDPKIDGIMWSYKSKKSTTIFIFMNESFYEFDVETERVDKQRKINDVWPEVETPISGATAMKALINGTKMNSTIFYEEEILFFKDPKYWVYPSKKEYTSEQKLIRSGVFKFYLEHENIKHTTLSIFINPQNLHACGSLEEKNSKGEYELIVGDPRKIDENLVQFNVGECENFVDLYGNVLSLAFRISRQIMSAVKTNETHFFLKTKQIDGNKLLQVKNSIY</sequence>
<dbReference type="EMBL" id="NCKU01012251">
    <property type="protein sequence ID" value="RWS00139.1"/>
    <property type="molecule type" value="Genomic_DNA"/>
</dbReference>
<protein>
    <submittedName>
        <fullName evidence="1">Uncharacterized protein</fullName>
    </submittedName>
</protein>
<evidence type="ECO:0000313" key="2">
    <source>
        <dbReference type="Proteomes" id="UP000285301"/>
    </source>
</evidence>
<gene>
    <name evidence="1" type="ORF">B4U79_18709</name>
</gene>
<dbReference type="InterPro" id="IPR036375">
    <property type="entry name" value="Hemopexin-like_dom_sf"/>
</dbReference>
<accession>A0A3S3RFJ7</accession>
<dbReference type="Proteomes" id="UP000285301">
    <property type="component" value="Unassembled WGS sequence"/>
</dbReference>
<dbReference type="SUPFAM" id="SSF50923">
    <property type="entry name" value="Hemopexin-like domain"/>
    <property type="match status" value="1"/>
</dbReference>
<reference evidence="1 2" key="1">
    <citation type="journal article" date="2018" name="Gigascience">
        <title>Genomes of trombidid mites reveal novel predicted allergens and laterally-transferred genes associated with secondary metabolism.</title>
        <authorList>
            <person name="Dong X."/>
            <person name="Chaisiri K."/>
            <person name="Xia D."/>
            <person name="Armstrong S.D."/>
            <person name="Fang Y."/>
            <person name="Donnelly M.J."/>
            <person name="Kadowaki T."/>
            <person name="McGarry J.W."/>
            <person name="Darby A.C."/>
            <person name="Makepeace B.L."/>
        </authorList>
    </citation>
    <scope>NUCLEOTIDE SEQUENCE [LARGE SCALE GENOMIC DNA]</scope>
    <source>
        <strain evidence="1">UoL-WK</strain>
    </source>
</reference>
<dbReference type="AlphaFoldDB" id="A0A3S3RFJ7"/>
<organism evidence="1 2">
    <name type="scientific">Dinothrombium tinctorium</name>
    <dbReference type="NCBI Taxonomy" id="1965070"/>
    <lineage>
        <taxon>Eukaryota</taxon>
        <taxon>Metazoa</taxon>
        <taxon>Ecdysozoa</taxon>
        <taxon>Arthropoda</taxon>
        <taxon>Chelicerata</taxon>
        <taxon>Arachnida</taxon>
        <taxon>Acari</taxon>
        <taxon>Acariformes</taxon>
        <taxon>Trombidiformes</taxon>
        <taxon>Prostigmata</taxon>
        <taxon>Anystina</taxon>
        <taxon>Parasitengona</taxon>
        <taxon>Trombidioidea</taxon>
        <taxon>Trombidiidae</taxon>
        <taxon>Dinothrombium</taxon>
    </lineage>
</organism>
<proteinExistence type="predicted"/>
<dbReference type="OrthoDB" id="10637205at2759"/>